<dbReference type="PANTHER" id="PTHR36406">
    <property type="entry name" value="MEDIATOR OF RNA POLYMERASE II TRANSCRIPTION SUBUNIT 30"/>
    <property type="match status" value="1"/>
</dbReference>
<dbReference type="EMBL" id="CACTIH010002681">
    <property type="protein sequence ID" value="CAA2976965.1"/>
    <property type="molecule type" value="Genomic_DNA"/>
</dbReference>
<organism evidence="1 2">
    <name type="scientific">Olea europaea subsp. europaea</name>
    <dbReference type="NCBI Taxonomy" id="158383"/>
    <lineage>
        <taxon>Eukaryota</taxon>
        <taxon>Viridiplantae</taxon>
        <taxon>Streptophyta</taxon>
        <taxon>Embryophyta</taxon>
        <taxon>Tracheophyta</taxon>
        <taxon>Spermatophyta</taxon>
        <taxon>Magnoliopsida</taxon>
        <taxon>eudicotyledons</taxon>
        <taxon>Gunneridae</taxon>
        <taxon>Pentapetalae</taxon>
        <taxon>asterids</taxon>
        <taxon>lamiids</taxon>
        <taxon>Lamiales</taxon>
        <taxon>Oleaceae</taxon>
        <taxon>Oleeae</taxon>
        <taxon>Olea</taxon>
    </lineage>
</organism>
<proteinExistence type="predicted"/>
<name>A0A8S0RF14_OLEEU</name>
<comment type="caution">
    <text evidence="1">The sequence shown here is derived from an EMBL/GenBank/DDBJ whole genome shotgun (WGS) entry which is preliminary data.</text>
</comment>
<protein>
    <submittedName>
        <fullName evidence="1">Uncharacterized protein</fullName>
    </submittedName>
</protein>
<dbReference type="InterPro" id="IPR034568">
    <property type="entry name" value="MED30"/>
</dbReference>
<dbReference type="OrthoDB" id="532289at2759"/>
<sequence>MEDKPLVLSSSPTFANYTTPKTTQELTIDGQKPLEETIEAAFLILSALNDDLCNRPIPISGPPPLLSVIPPSLPLLILLFLIAGLPPHHPNFDIGGGTLDEARLRYKAAVVALLSVLTAISNAEKAKTPEAIS</sequence>
<dbReference type="GO" id="GO:0016592">
    <property type="term" value="C:mediator complex"/>
    <property type="evidence" value="ECO:0007669"/>
    <property type="project" value="InterPro"/>
</dbReference>
<keyword evidence="2" id="KW-1185">Reference proteome</keyword>
<reference evidence="1 2" key="1">
    <citation type="submission" date="2019-12" db="EMBL/GenBank/DDBJ databases">
        <authorList>
            <person name="Alioto T."/>
            <person name="Alioto T."/>
            <person name="Gomez Garrido J."/>
        </authorList>
    </citation>
    <scope>NUCLEOTIDE SEQUENCE [LARGE SCALE GENOMIC DNA]</scope>
</reference>
<gene>
    <name evidence="1" type="ORF">OLEA9_A084047</name>
</gene>
<feature type="non-terminal residue" evidence="1">
    <location>
        <position position="133"/>
    </location>
</feature>
<dbReference type="AlphaFoldDB" id="A0A8S0RF14"/>
<accession>A0A8S0RF14</accession>
<evidence type="ECO:0000313" key="1">
    <source>
        <dbReference type="EMBL" id="CAA2976965.1"/>
    </source>
</evidence>
<dbReference type="PANTHER" id="PTHR36406:SF2">
    <property type="entry name" value="MEDIATOR OF RNA POLYMERASE II TRANSCRIPTION SUBUNIT 30"/>
    <property type="match status" value="1"/>
</dbReference>
<evidence type="ECO:0000313" key="2">
    <source>
        <dbReference type="Proteomes" id="UP000594638"/>
    </source>
</evidence>
<dbReference type="Proteomes" id="UP000594638">
    <property type="component" value="Unassembled WGS sequence"/>
</dbReference>